<dbReference type="Proteomes" id="UP001497382">
    <property type="component" value="Unassembled WGS sequence"/>
</dbReference>
<accession>A0AAV2B0R1</accession>
<gene>
    <name evidence="1" type="ORF">LARSCL_LOCUS16159</name>
</gene>
<dbReference type="EMBL" id="CAXIEN010000255">
    <property type="protein sequence ID" value="CAL1289858.1"/>
    <property type="molecule type" value="Genomic_DNA"/>
</dbReference>
<sequence>MFGLNEVQNISSDGIALKRFVTREPISLFGLTKNAKNNEEKEKIHHLLKLLKNKLPNGFKIGAAVSGEDSFFDSVAQGLNELQIKGLITGSSKFSVKSLRKTCKQYAQQVKQSKRDSWFDSALKGEGRKVCKYIRSIEFTVRDVKSTSSDSKIKIIRGRPEIEGKLICEKYEVKMRIIELRDEEIEGFVFKSKLGAGKTIIYIVNYRNHFVPLLSNIEKNVKRSIKVCREEVYRNVISSNSKKFPQSFISTLFQDNENLSHKLSSHSKSLSKEDHETSKKPSCSIADHYIKAQKNAHLEVNIVNEIDIVFPSDEQKENKQDKLLRKRGYSIKDNKAPKRIHVDIKETSNEYLEFSNDLHIEFRHDELENSYQINRCIPHQLLSFMYQLDVSVLCLVRSSIYKYKHPSLSLAFRDYEINKFGIITLCYETKLIHIHIESVEKYFTDNNINYGKLFNKEKGKQSFCMNNYFDSFVRHLISKLNGFSNYIEYLIIYTNSSLDFTEEMKLKPSQSRHFYPFKFEKMNIDDCDILKDFLFTNDDVTGRGFYQFSKNKTTREELLKHFEFSFALQKEIEERKLYPEFEKEIKKSFLDKLVFAVNQPNREELNAIVKNEINSKIKANYIELQEKILYALTAQKMQKKQGNDVHEILFNFSLLKSFLHDMFSHENIFSINLKGKGNDISTGITINYKDKITYVRALYSDSNIGYSHLFPTSTQKRMNKFSINKHFINFIEELEENENIRYFIIYTNAGLNLTEENRLKKGQSKDFYPLKLHKIDFRKKKYKIFRHCSCVDKNGLYQFSQEEATILSSLLKFPPFFQRKRQERLSDEEDKKYIKEKFLNKLIFAVNQPHRQMMSSIMKNEIGNKCDKVPYNNEELHETALRSLESQEYGPITKERMEKLLADIKSNRSSYQRIQNKNISEEIKFAKSVVGMEGTPAFNQFLNFLIKGEGIKCIKVMRKQGINLPSMSSILNNAGNNATKAFSDLYNLWFDTKGNKTLYLKTLEDKTVNLASMSSILSRAGSKAAVAFKDLHNQWFDAKGNKTLYLRILEKKRVNLPNISSILRGAGADAAKTFKDLYDLWFDVNGNKTQYLKTLDEEGVNLSNMSSILQGAGFRAVKAFKDLYDLWFDAKGNKTLYLKTIDTEGINMPNMSGILNKAGSNAAKAFKDLHNLWFDAEGRKTTYLKTLENEGVNLSNMSSILNGAGFKAGRAFKDLYDLWFDVKGNKTLYLKTLEDEGVNLSYMSSILHLAGSKAGKAFKDLYNVWFDAKGNKTLYLKILEDEGVYLPNMSSILNGAGCKAAKAFKDLYHLWFDAKGNKTKYLKTLEDEGINLPNMFIILQGAGFKAGKAFKDLYDLWFDAKGNKTQYLKNLDTEGVNMPKMFSILHKAGSKAAQAFEDLHNLWFDANGKKTPFLKNLEDEGVNLPNMFSILYGAGSKAPKAFKDLYDLWFDAKGNKTWYLKTLEHEGVNLLNMSSILNGAGSEAGKDFKDLYNLWFNAKGKKTLYLRTLE</sequence>
<name>A0AAV2B0R1_9ARAC</name>
<comment type="caution">
    <text evidence="1">The sequence shown here is derived from an EMBL/GenBank/DDBJ whole genome shotgun (WGS) entry which is preliminary data.</text>
</comment>
<organism evidence="1 2">
    <name type="scientific">Larinioides sclopetarius</name>
    <dbReference type="NCBI Taxonomy" id="280406"/>
    <lineage>
        <taxon>Eukaryota</taxon>
        <taxon>Metazoa</taxon>
        <taxon>Ecdysozoa</taxon>
        <taxon>Arthropoda</taxon>
        <taxon>Chelicerata</taxon>
        <taxon>Arachnida</taxon>
        <taxon>Araneae</taxon>
        <taxon>Araneomorphae</taxon>
        <taxon>Entelegynae</taxon>
        <taxon>Araneoidea</taxon>
        <taxon>Araneidae</taxon>
        <taxon>Larinioides</taxon>
    </lineage>
</organism>
<dbReference type="CDD" id="cd22754">
    <property type="entry name" value="OTU_wMelOTU-like"/>
    <property type="match status" value="1"/>
</dbReference>
<evidence type="ECO:0000313" key="1">
    <source>
        <dbReference type="EMBL" id="CAL1289858.1"/>
    </source>
</evidence>
<evidence type="ECO:0000313" key="2">
    <source>
        <dbReference type="Proteomes" id="UP001497382"/>
    </source>
</evidence>
<reference evidence="1 2" key="1">
    <citation type="submission" date="2024-04" db="EMBL/GenBank/DDBJ databases">
        <authorList>
            <person name="Rising A."/>
            <person name="Reimegard J."/>
            <person name="Sonavane S."/>
            <person name="Akerstrom W."/>
            <person name="Nylinder S."/>
            <person name="Hedman E."/>
            <person name="Kallberg Y."/>
        </authorList>
    </citation>
    <scope>NUCLEOTIDE SEQUENCE [LARGE SCALE GENOMIC DNA]</scope>
</reference>
<proteinExistence type="predicted"/>
<protein>
    <submittedName>
        <fullName evidence="1">Uncharacterized protein</fullName>
    </submittedName>
</protein>
<keyword evidence="2" id="KW-1185">Reference proteome</keyword>